<dbReference type="EMBL" id="BMDD01000006">
    <property type="protein sequence ID" value="GGH85560.1"/>
    <property type="molecule type" value="Genomic_DNA"/>
</dbReference>
<keyword evidence="3" id="KW-1185">Reference proteome</keyword>
<gene>
    <name evidence="2" type="ORF">GCM10007362_43270</name>
</gene>
<feature type="domain" description="NAD-dependent epimerase/dehydratase" evidence="1">
    <location>
        <begin position="3"/>
        <end position="73"/>
    </location>
</feature>
<name>A0ABQ2A5Y4_9BACL</name>
<dbReference type="Pfam" id="PF01370">
    <property type="entry name" value="Epimerase"/>
    <property type="match status" value="1"/>
</dbReference>
<dbReference type="PANTHER" id="PTHR48079">
    <property type="entry name" value="PROTEIN YEEZ"/>
    <property type="match status" value="1"/>
</dbReference>
<dbReference type="Proteomes" id="UP000605427">
    <property type="component" value="Unassembled WGS sequence"/>
</dbReference>
<dbReference type="CDD" id="cd05262">
    <property type="entry name" value="SDR_a7"/>
    <property type="match status" value="1"/>
</dbReference>
<dbReference type="PANTHER" id="PTHR48079:SF6">
    <property type="entry name" value="NAD(P)-BINDING DOMAIN-CONTAINING PROTEIN-RELATED"/>
    <property type="match status" value="1"/>
</dbReference>
<evidence type="ECO:0000259" key="1">
    <source>
        <dbReference type="Pfam" id="PF01370"/>
    </source>
</evidence>
<reference evidence="3" key="1">
    <citation type="journal article" date="2019" name="Int. J. Syst. Evol. Microbiol.">
        <title>The Global Catalogue of Microorganisms (GCM) 10K type strain sequencing project: providing services to taxonomists for standard genome sequencing and annotation.</title>
        <authorList>
            <consortium name="The Broad Institute Genomics Platform"/>
            <consortium name="The Broad Institute Genome Sequencing Center for Infectious Disease"/>
            <person name="Wu L."/>
            <person name="Ma J."/>
        </authorList>
    </citation>
    <scope>NUCLEOTIDE SEQUENCE [LARGE SCALE GENOMIC DNA]</scope>
    <source>
        <strain evidence="3">CCM 8702</strain>
    </source>
</reference>
<dbReference type="InterPro" id="IPR051783">
    <property type="entry name" value="NAD(P)-dependent_oxidoreduct"/>
</dbReference>
<accession>A0ABQ2A5Y4</accession>
<organism evidence="2 3">
    <name type="scientific">Saccharibacillus endophyticus</name>
    <dbReference type="NCBI Taxonomy" id="2060666"/>
    <lineage>
        <taxon>Bacteria</taxon>
        <taxon>Bacillati</taxon>
        <taxon>Bacillota</taxon>
        <taxon>Bacilli</taxon>
        <taxon>Bacillales</taxon>
        <taxon>Paenibacillaceae</taxon>
        <taxon>Saccharibacillus</taxon>
    </lineage>
</organism>
<dbReference type="InterPro" id="IPR001509">
    <property type="entry name" value="Epimerase_deHydtase"/>
</dbReference>
<dbReference type="RefSeq" id="WP_172246930.1">
    <property type="nucleotide sequence ID" value="NZ_BMDD01000006.1"/>
</dbReference>
<evidence type="ECO:0000313" key="2">
    <source>
        <dbReference type="EMBL" id="GGH85560.1"/>
    </source>
</evidence>
<proteinExistence type="predicted"/>
<dbReference type="SUPFAM" id="SSF51735">
    <property type="entry name" value="NAD(P)-binding Rossmann-fold domains"/>
    <property type="match status" value="1"/>
</dbReference>
<protein>
    <submittedName>
        <fullName evidence="2">NAD-dependent epimerase/dehydratase</fullName>
    </submittedName>
</protein>
<sequence>MRIFVTGAAGYIGSAVVRELLDAGHQVRGLARSDKSAMLIKQAGADVHFGDIGDPDSLREAVTAADGVIHLAFNHDFSDFPGALTADLQAVKAMGSALEGSGKPFVITAHAGGTEAEEFMLHLSSRGVRSVIVELCPSVHGEDDTGFIPRLIDTAKTKGFSAYVEDGGNRWPAVHRLDAARLYRLALEKAPSGSRFEGAADEGVPFREIADAIGRRLNVPVVGIAREEADAHFGFLGTLASLDIPRSNAAAREVLGWQPVQPGLLADLEQPHYLDFANR</sequence>
<dbReference type="InterPro" id="IPR036291">
    <property type="entry name" value="NAD(P)-bd_dom_sf"/>
</dbReference>
<evidence type="ECO:0000313" key="3">
    <source>
        <dbReference type="Proteomes" id="UP000605427"/>
    </source>
</evidence>
<dbReference type="Gene3D" id="3.40.50.720">
    <property type="entry name" value="NAD(P)-binding Rossmann-like Domain"/>
    <property type="match status" value="2"/>
</dbReference>
<comment type="caution">
    <text evidence="2">The sequence shown here is derived from an EMBL/GenBank/DDBJ whole genome shotgun (WGS) entry which is preliminary data.</text>
</comment>